<dbReference type="Gene3D" id="3.30.450.40">
    <property type="match status" value="2"/>
</dbReference>
<accession>A0A7D4U314</accession>
<dbReference type="EMBL" id="CP054038">
    <property type="protein sequence ID" value="QKJ18325.1"/>
    <property type="molecule type" value="Genomic_DNA"/>
</dbReference>
<dbReference type="PROSITE" id="PS51077">
    <property type="entry name" value="HTH_ICLR"/>
    <property type="match status" value="1"/>
</dbReference>
<feature type="domain" description="HTH iclR-type" evidence="7">
    <location>
        <begin position="10"/>
        <end position="70"/>
    </location>
</feature>
<evidence type="ECO:0000256" key="2">
    <source>
        <dbReference type="ARBA" id="ARBA00023015"/>
    </source>
</evidence>
<dbReference type="GO" id="GO:0006071">
    <property type="term" value="P:glycerol metabolic process"/>
    <property type="evidence" value="ECO:0007669"/>
    <property type="project" value="UniProtKB-KW"/>
</dbReference>
<evidence type="ECO:0000256" key="6">
    <source>
        <dbReference type="ARBA" id="ARBA00070406"/>
    </source>
</evidence>
<dbReference type="GO" id="GO:0003677">
    <property type="term" value="F:DNA binding"/>
    <property type="evidence" value="ECO:0007669"/>
    <property type="project" value="UniProtKB-KW"/>
</dbReference>
<dbReference type="Gene3D" id="1.10.10.10">
    <property type="entry name" value="Winged helix-like DNA-binding domain superfamily/Winged helix DNA-binding domain"/>
    <property type="match status" value="1"/>
</dbReference>
<dbReference type="SUPFAM" id="SSF46785">
    <property type="entry name" value="Winged helix' DNA-binding domain"/>
    <property type="match status" value="1"/>
</dbReference>
<gene>
    <name evidence="9" type="ORF">HQM25_02185</name>
</gene>
<dbReference type="InterPro" id="IPR014757">
    <property type="entry name" value="Tscrpt_reg_IclR_C"/>
</dbReference>
<keyword evidence="2" id="KW-0805">Transcription regulation</keyword>
<name>A0A7D4U314_9MICO</name>
<dbReference type="PANTHER" id="PTHR30136">
    <property type="entry name" value="HELIX-TURN-HELIX TRANSCRIPTIONAL REGULATOR, ICLR FAMILY"/>
    <property type="match status" value="1"/>
</dbReference>
<dbReference type="SUPFAM" id="SSF55781">
    <property type="entry name" value="GAF domain-like"/>
    <property type="match status" value="1"/>
</dbReference>
<sequence length="211" mass="22032">MTADGAGDALGVLDRMTSILEAFGDDDRGLGISELAARAGLPKSTVSRLVSTLVRQHYLERDGSRIHLGLRLFELGQLAAHPRELRIAALPVMTDLRNRTGHHVHLAIRDGDDVVCIAALRGRWAEGPFPRTGARLVGDTAHGRALRADGPVVDVDGDTRCVACPVADAAGAAVASISVSGPAAEVDLERAVLATRAAARALSGRWGDGGL</sequence>
<dbReference type="Proteomes" id="UP000502498">
    <property type="component" value="Chromosome"/>
</dbReference>
<dbReference type="FunFam" id="1.10.10.10:FF:000056">
    <property type="entry name" value="IclR family transcriptional regulator"/>
    <property type="match status" value="1"/>
</dbReference>
<dbReference type="AlphaFoldDB" id="A0A7D4U314"/>
<reference evidence="9 10" key="1">
    <citation type="submission" date="2020-05" db="EMBL/GenBank/DDBJ databases">
        <title>Strain PA2F3 complete genome.</title>
        <authorList>
            <person name="Kim Y.-S."/>
            <person name="Kim S.-J."/>
            <person name="Jung H.-k."/>
            <person name="Kim S.-E."/>
            <person name="Kim K.-H."/>
        </authorList>
    </citation>
    <scope>NUCLEOTIDE SEQUENCE [LARGE SCALE GENOMIC DNA]</scope>
    <source>
        <strain evidence="9 10">PA2F3</strain>
    </source>
</reference>
<dbReference type="InterPro" id="IPR029016">
    <property type="entry name" value="GAF-like_dom_sf"/>
</dbReference>
<evidence type="ECO:0000256" key="1">
    <source>
        <dbReference type="ARBA" id="ARBA00022798"/>
    </source>
</evidence>
<dbReference type="InterPro" id="IPR050707">
    <property type="entry name" value="HTH_MetabolicPath_Reg"/>
</dbReference>
<dbReference type="PROSITE" id="PS51078">
    <property type="entry name" value="ICLR_ED"/>
    <property type="match status" value="1"/>
</dbReference>
<evidence type="ECO:0000256" key="4">
    <source>
        <dbReference type="ARBA" id="ARBA00023163"/>
    </source>
</evidence>
<keyword evidence="3" id="KW-0238">DNA-binding</keyword>
<proteinExistence type="predicted"/>
<dbReference type="Pfam" id="PF09339">
    <property type="entry name" value="HTH_IclR"/>
    <property type="match status" value="1"/>
</dbReference>
<evidence type="ECO:0000313" key="10">
    <source>
        <dbReference type="Proteomes" id="UP000502498"/>
    </source>
</evidence>
<evidence type="ECO:0000313" key="9">
    <source>
        <dbReference type="EMBL" id="QKJ18325.1"/>
    </source>
</evidence>
<dbReference type="InterPro" id="IPR005471">
    <property type="entry name" value="Tscrpt_reg_IclR_N"/>
</dbReference>
<evidence type="ECO:0000256" key="3">
    <source>
        <dbReference type="ARBA" id="ARBA00023125"/>
    </source>
</evidence>
<evidence type="ECO:0000259" key="7">
    <source>
        <dbReference type="PROSITE" id="PS51077"/>
    </source>
</evidence>
<dbReference type="GO" id="GO:0045892">
    <property type="term" value="P:negative regulation of DNA-templated transcription"/>
    <property type="evidence" value="ECO:0007669"/>
    <property type="project" value="TreeGrafter"/>
</dbReference>
<evidence type="ECO:0000256" key="5">
    <source>
        <dbReference type="ARBA" id="ARBA00058938"/>
    </source>
</evidence>
<protein>
    <recommendedName>
        <fullName evidence="6">Glycerol operon regulatory protein</fullName>
    </recommendedName>
</protein>
<dbReference type="GO" id="GO:0003700">
    <property type="term" value="F:DNA-binding transcription factor activity"/>
    <property type="evidence" value="ECO:0007669"/>
    <property type="project" value="TreeGrafter"/>
</dbReference>
<feature type="domain" description="IclR-ED" evidence="8">
    <location>
        <begin position="71"/>
        <end position="211"/>
    </location>
</feature>
<dbReference type="RefSeq" id="WP_172988716.1">
    <property type="nucleotide sequence ID" value="NZ_CP054038.1"/>
</dbReference>
<comment type="function">
    <text evidence="5">May be an activator protein for the gylABX operon.</text>
</comment>
<evidence type="ECO:0000259" key="8">
    <source>
        <dbReference type="PROSITE" id="PS51078"/>
    </source>
</evidence>
<dbReference type="PANTHER" id="PTHR30136:SF24">
    <property type="entry name" value="HTH-TYPE TRANSCRIPTIONAL REPRESSOR ALLR"/>
    <property type="match status" value="1"/>
</dbReference>
<dbReference type="InterPro" id="IPR036390">
    <property type="entry name" value="WH_DNA-bd_sf"/>
</dbReference>
<dbReference type="InterPro" id="IPR036388">
    <property type="entry name" value="WH-like_DNA-bd_sf"/>
</dbReference>
<dbReference type="SMART" id="SM00346">
    <property type="entry name" value="HTH_ICLR"/>
    <property type="match status" value="1"/>
</dbReference>
<organism evidence="9 10">
    <name type="scientific">Microbacterium hominis</name>
    <dbReference type="NCBI Taxonomy" id="162426"/>
    <lineage>
        <taxon>Bacteria</taxon>
        <taxon>Bacillati</taxon>
        <taxon>Actinomycetota</taxon>
        <taxon>Actinomycetes</taxon>
        <taxon>Micrococcales</taxon>
        <taxon>Microbacteriaceae</taxon>
        <taxon>Microbacterium</taxon>
    </lineage>
</organism>
<keyword evidence="1" id="KW-0319">Glycerol metabolism</keyword>
<keyword evidence="4" id="KW-0804">Transcription</keyword>